<keyword evidence="6" id="KW-0862">Zinc</keyword>
<keyword evidence="6" id="KW-0479">Metal-binding</keyword>
<dbReference type="PANTHER" id="PTHR32093:SF120">
    <property type="entry name" value="LEUCINE-RICH REPEAT EXTENSIN-LIKE PROTEIN 3-RELATED"/>
    <property type="match status" value="1"/>
</dbReference>
<dbReference type="InterPro" id="IPR032675">
    <property type="entry name" value="LRR_dom_sf"/>
</dbReference>
<gene>
    <name evidence="9" type="ORF">D0Y65_048803</name>
</gene>
<evidence type="ECO:0000256" key="6">
    <source>
        <dbReference type="PROSITE-ProRule" id="PRU00175"/>
    </source>
</evidence>
<keyword evidence="6" id="KW-0863">Zinc-finger</keyword>
<dbReference type="SUPFAM" id="SSF57850">
    <property type="entry name" value="RING/U-box"/>
    <property type="match status" value="1"/>
</dbReference>
<protein>
    <submittedName>
        <fullName evidence="9">Leucine-rich repeat extensin-like protein 4</fullName>
    </submittedName>
</protein>
<keyword evidence="3" id="KW-0433">Leucine-rich repeat</keyword>
<comment type="subcellular location">
    <subcellularLocation>
        <location evidence="1">Secreted</location>
    </subcellularLocation>
</comment>
<dbReference type="GO" id="GO:0005576">
    <property type="term" value="C:extracellular region"/>
    <property type="evidence" value="ECO:0007669"/>
    <property type="project" value="UniProtKB-SubCell"/>
</dbReference>
<dbReference type="EMBL" id="QZWG01000018">
    <property type="protein sequence ID" value="RZB52486.1"/>
    <property type="molecule type" value="Genomic_DNA"/>
</dbReference>
<keyword evidence="4" id="KW-0732">Signal</keyword>
<keyword evidence="7" id="KW-0812">Transmembrane</keyword>
<dbReference type="InterPro" id="IPR001841">
    <property type="entry name" value="Znf_RING"/>
</dbReference>
<dbReference type="Proteomes" id="UP000289340">
    <property type="component" value="Chromosome 18"/>
</dbReference>
<accession>A0A445FUE6</accession>
<dbReference type="Pfam" id="PF13639">
    <property type="entry name" value="zf-RING_2"/>
    <property type="match status" value="1"/>
</dbReference>
<dbReference type="AlphaFoldDB" id="A0A445FUE6"/>
<evidence type="ECO:0000256" key="4">
    <source>
        <dbReference type="ARBA" id="ARBA00022729"/>
    </source>
</evidence>
<dbReference type="InterPro" id="IPR013083">
    <property type="entry name" value="Znf_RING/FYVE/PHD"/>
</dbReference>
<evidence type="ECO:0000256" key="2">
    <source>
        <dbReference type="ARBA" id="ARBA00022525"/>
    </source>
</evidence>
<evidence type="ECO:0000259" key="8">
    <source>
        <dbReference type="PROSITE" id="PS50089"/>
    </source>
</evidence>
<sequence length="559" mass="62786">MQNSPTVLAVPPPRPATQINVIPIPPSFDGAPNSVFPSTFLPFPPPPPFAGPPSSVDLSPLEFLLALLAVVTIPALIYTFIFAFGCPSRRRRREPSYGEPSVASEVSHHQEFEIAAVADTEVKYRKEAHAKEIGGECPVCLSVFANGEEVRQLSACKHSFHASCIDLWLSNHSNCPICRATIAVTTTKTGDGDSHLSHQEAFGNKECFGNLHVQSKEIIDKMNALDVKDEVGVLSDEEILQRKKLLEEYLTISTRLDSLLHQQSISRWLKEWDQNSRFFHSLVRGRRRVNVMKDLSIGGRWEDDLTLVKEEVKNFFQSRFLEEDLNRPTLDGVHFNSLESKDLALLDESFDELEVKEVVGCLELASVSILVNGIPTSKFIAHKAMKGKLGGIAVEEGLIGRYASLLNCRSMGLPFTYLGIPIGANPSKEDMWKLISIDNYLLEMWKLISIDNYLLEEDASCEMRKKIIDPLSVVRINLNHGDIARYLSKEPSLLTELVLLQINTNRFCGTVPHKFDKLKLLFELDLSNNCFVEKFLDVVLCLSQLKFLDLRFNKFKGSK</sequence>
<dbReference type="SUPFAM" id="SSF52058">
    <property type="entry name" value="L domain-like"/>
    <property type="match status" value="1"/>
</dbReference>
<organism evidence="9 10">
    <name type="scientific">Glycine soja</name>
    <name type="common">Wild soybean</name>
    <dbReference type="NCBI Taxonomy" id="3848"/>
    <lineage>
        <taxon>Eukaryota</taxon>
        <taxon>Viridiplantae</taxon>
        <taxon>Streptophyta</taxon>
        <taxon>Embryophyta</taxon>
        <taxon>Tracheophyta</taxon>
        <taxon>Spermatophyta</taxon>
        <taxon>Magnoliopsida</taxon>
        <taxon>eudicotyledons</taxon>
        <taxon>Gunneridae</taxon>
        <taxon>Pentapetalae</taxon>
        <taxon>rosids</taxon>
        <taxon>fabids</taxon>
        <taxon>Fabales</taxon>
        <taxon>Fabaceae</taxon>
        <taxon>Papilionoideae</taxon>
        <taxon>50 kb inversion clade</taxon>
        <taxon>NPAAA clade</taxon>
        <taxon>indigoferoid/millettioid clade</taxon>
        <taxon>Phaseoleae</taxon>
        <taxon>Glycine</taxon>
        <taxon>Glycine subgen. Soja</taxon>
    </lineage>
</organism>
<evidence type="ECO:0000256" key="3">
    <source>
        <dbReference type="ARBA" id="ARBA00022614"/>
    </source>
</evidence>
<reference evidence="9 10" key="1">
    <citation type="submission" date="2018-09" db="EMBL/GenBank/DDBJ databases">
        <title>A high-quality reference genome of wild soybean provides a powerful tool to mine soybean genomes.</title>
        <authorList>
            <person name="Xie M."/>
            <person name="Chung C.Y.L."/>
            <person name="Li M.-W."/>
            <person name="Wong F.-L."/>
            <person name="Chan T.-F."/>
            <person name="Lam H.-M."/>
        </authorList>
    </citation>
    <scope>NUCLEOTIDE SEQUENCE [LARGE SCALE GENOMIC DNA]</scope>
    <source>
        <strain evidence="10">cv. W05</strain>
        <tissue evidence="9">Hypocotyl of etiolated seedlings</tissue>
    </source>
</reference>
<dbReference type="CDD" id="cd16461">
    <property type="entry name" value="RING-H2_EL5-like"/>
    <property type="match status" value="1"/>
</dbReference>
<dbReference type="GO" id="GO:0008270">
    <property type="term" value="F:zinc ion binding"/>
    <property type="evidence" value="ECO:0007669"/>
    <property type="project" value="UniProtKB-KW"/>
</dbReference>
<dbReference type="PROSITE" id="PS50089">
    <property type="entry name" value="ZF_RING_2"/>
    <property type="match status" value="1"/>
</dbReference>
<keyword evidence="5" id="KW-0677">Repeat</keyword>
<dbReference type="UniPathway" id="UPA00143"/>
<name>A0A445FUE6_GLYSO</name>
<keyword evidence="7" id="KW-1133">Transmembrane helix</keyword>
<feature type="domain" description="RING-type" evidence="8">
    <location>
        <begin position="137"/>
        <end position="179"/>
    </location>
</feature>
<dbReference type="SMART" id="SM00184">
    <property type="entry name" value="RING"/>
    <property type="match status" value="1"/>
</dbReference>
<dbReference type="GO" id="GO:0016567">
    <property type="term" value="P:protein ubiquitination"/>
    <property type="evidence" value="ECO:0007669"/>
    <property type="project" value="UniProtKB-UniPathway"/>
</dbReference>
<evidence type="ECO:0000256" key="7">
    <source>
        <dbReference type="SAM" id="Phobius"/>
    </source>
</evidence>
<keyword evidence="10" id="KW-1185">Reference proteome</keyword>
<dbReference type="PANTHER" id="PTHR32093">
    <property type="entry name" value="LEUCINE-RICH REPEAT EXTENSIN-LIKE PROTEIN 3-RELATED"/>
    <property type="match status" value="1"/>
</dbReference>
<evidence type="ECO:0000313" key="9">
    <source>
        <dbReference type="EMBL" id="RZB52486.1"/>
    </source>
</evidence>
<evidence type="ECO:0000313" key="10">
    <source>
        <dbReference type="Proteomes" id="UP000289340"/>
    </source>
</evidence>
<dbReference type="Gene3D" id="3.30.40.10">
    <property type="entry name" value="Zinc/RING finger domain, C3HC4 (zinc finger)"/>
    <property type="match status" value="1"/>
</dbReference>
<proteinExistence type="predicted"/>
<dbReference type="InterPro" id="IPR051582">
    <property type="entry name" value="LRR_extensin-like_regulator"/>
</dbReference>
<evidence type="ECO:0000256" key="5">
    <source>
        <dbReference type="ARBA" id="ARBA00022737"/>
    </source>
</evidence>
<dbReference type="Gene3D" id="3.80.10.10">
    <property type="entry name" value="Ribonuclease Inhibitor"/>
    <property type="match status" value="1"/>
</dbReference>
<keyword evidence="2" id="KW-0964">Secreted</keyword>
<comment type="caution">
    <text evidence="9">The sequence shown here is derived from an EMBL/GenBank/DDBJ whole genome shotgun (WGS) entry which is preliminary data.</text>
</comment>
<evidence type="ECO:0000256" key="1">
    <source>
        <dbReference type="ARBA" id="ARBA00004613"/>
    </source>
</evidence>
<feature type="transmembrane region" description="Helical" evidence="7">
    <location>
        <begin position="63"/>
        <end position="84"/>
    </location>
</feature>
<keyword evidence="7" id="KW-0472">Membrane</keyword>